<dbReference type="Pfam" id="PF05226">
    <property type="entry name" value="CHASE2"/>
    <property type="match status" value="1"/>
</dbReference>
<reference evidence="3" key="1">
    <citation type="journal article" date="2015" name="ISME J.">
        <title>Draft Genome Sequence of Streptomyces incarnatus NRRL8089, which Produces the Nucleoside Antibiotic Sinefungin.</title>
        <authorList>
            <person name="Oshima K."/>
            <person name="Hattori M."/>
            <person name="Shimizu H."/>
            <person name="Fukuda K."/>
            <person name="Nemoto M."/>
            <person name="Inagaki K."/>
            <person name="Tamura T."/>
        </authorList>
    </citation>
    <scope>NUCLEOTIDE SEQUENCE</scope>
    <source>
        <strain evidence="3">FACHB-1375</strain>
    </source>
</reference>
<comment type="caution">
    <text evidence="3">The sequence shown here is derived from an EMBL/GenBank/DDBJ whole genome shotgun (WGS) entry which is preliminary data.</text>
</comment>
<dbReference type="AlphaFoldDB" id="A0A926ZK58"/>
<gene>
    <name evidence="3" type="ORF">H6G03_21975</name>
</gene>
<protein>
    <submittedName>
        <fullName evidence="3">CHASE2 domain-containing protein</fullName>
    </submittedName>
</protein>
<dbReference type="Pfam" id="PF12770">
    <property type="entry name" value="CHAT"/>
    <property type="match status" value="1"/>
</dbReference>
<organism evidence="3 4">
    <name type="scientific">Aerosakkonema funiforme FACHB-1375</name>
    <dbReference type="NCBI Taxonomy" id="2949571"/>
    <lineage>
        <taxon>Bacteria</taxon>
        <taxon>Bacillati</taxon>
        <taxon>Cyanobacteriota</taxon>
        <taxon>Cyanophyceae</taxon>
        <taxon>Oscillatoriophycideae</taxon>
        <taxon>Aerosakkonematales</taxon>
        <taxon>Aerosakkonemataceae</taxon>
        <taxon>Aerosakkonema</taxon>
    </lineage>
</organism>
<name>A0A926ZK58_9CYAN</name>
<keyword evidence="1" id="KW-1133">Transmembrane helix</keyword>
<feature type="transmembrane region" description="Helical" evidence="1">
    <location>
        <begin position="727"/>
        <end position="745"/>
    </location>
</feature>
<feature type="transmembrane region" description="Helical" evidence="1">
    <location>
        <begin position="752"/>
        <end position="776"/>
    </location>
</feature>
<evidence type="ECO:0000313" key="3">
    <source>
        <dbReference type="EMBL" id="MBD2183696.1"/>
    </source>
</evidence>
<proteinExistence type="predicted"/>
<accession>A0A926ZK58</accession>
<evidence type="ECO:0000256" key="1">
    <source>
        <dbReference type="SAM" id="Phobius"/>
    </source>
</evidence>
<dbReference type="RefSeq" id="WP_190468583.1">
    <property type="nucleotide sequence ID" value="NZ_JACJPW010000062.1"/>
</dbReference>
<reference evidence="3" key="2">
    <citation type="submission" date="2020-08" db="EMBL/GenBank/DDBJ databases">
        <authorList>
            <person name="Chen M."/>
            <person name="Teng W."/>
            <person name="Zhao L."/>
            <person name="Hu C."/>
            <person name="Zhou Y."/>
            <person name="Han B."/>
            <person name="Song L."/>
            <person name="Shu W."/>
        </authorList>
    </citation>
    <scope>NUCLEOTIDE SEQUENCE</scope>
    <source>
        <strain evidence="3">FACHB-1375</strain>
    </source>
</reference>
<feature type="domain" description="CHASE2" evidence="2">
    <location>
        <begin position="417"/>
        <end position="718"/>
    </location>
</feature>
<evidence type="ECO:0000313" key="4">
    <source>
        <dbReference type="Proteomes" id="UP000641646"/>
    </source>
</evidence>
<dbReference type="EMBL" id="JACJPW010000062">
    <property type="protein sequence ID" value="MBD2183696.1"/>
    <property type="molecule type" value="Genomic_DNA"/>
</dbReference>
<dbReference type="InterPro" id="IPR024983">
    <property type="entry name" value="CHAT_dom"/>
</dbReference>
<keyword evidence="4" id="KW-1185">Reference proteome</keyword>
<keyword evidence="1" id="KW-0472">Membrane</keyword>
<feature type="transmembrane region" description="Helical" evidence="1">
    <location>
        <begin position="701"/>
        <end position="721"/>
    </location>
</feature>
<dbReference type="SMART" id="SM01080">
    <property type="entry name" value="CHASE2"/>
    <property type="match status" value="1"/>
</dbReference>
<dbReference type="Proteomes" id="UP000641646">
    <property type="component" value="Unassembled WGS sequence"/>
</dbReference>
<keyword evidence="1" id="KW-0812">Transmembrane</keyword>
<evidence type="ECO:0000259" key="2">
    <source>
        <dbReference type="SMART" id="SM01080"/>
    </source>
</evidence>
<sequence>MSKLVILNLGNGNLLEGFPFVTVQLQEEGNSNWRQFTGSLPASADILDIYRRWQLLYELLYEARSINVSLRQFPSADEDIKLDEVDVTHVSDAEFNEVCQKFQNKIDSWLDSEEFRHIDRQLRKQLAPEDRIRVIIQTEDNQLRKIPWHLWRFFRDYRHAEVGLSALEFGPANSAKNSAKQVRILAILGDRTGIDVEADKKLLEKLPNAQTVFLVEPQRRELDEKLWDKQGWDILFFAGHSSTQTDGETGHIYINRADSLTINQLRNSVSKAIERGLQLAIFNSCDGLGLAQQLDDLHIPQIIVMREPVPDKVAQEFLKHFLREFAEGQSFYLAVREARERLQGIETEFPGASWLPAIVDNPAQMQLTWEKLRDKTKLKETPIIPLNRRSKPKLSTILMASFVVTSLVMGVRSIGWLQSWELQAYDGMMRMRSSEQADPRLLIVGADEEDIRKYKHPIPDEILAKLIDKLQQHQPIAIGLDIYRDLPVQPGYPAMIAHFEQNKRLIAVCKYKYKVDTESVKPPPKIPIGQVGFSNLPLDEDNIVRTYFLSRTPNIISDFEPCKTNYSFGLQLAYRYLDAKKIPVTTTEKNWQFGKIVFKSLGKRSGGYQKLDGLSNKMLLNYRASRKIAQPVTVKDILNDRFEPSWVKDKIVLIGVTAESVKDPHNTPYGIMRGLYVHAHAISEILSAVEDKRPLLQWLPLWVDAILIGIWSLVGAGIVWFLHSSPLRFWLAISIAIAILYGLYFELFIQGFWLPLVPSALALLVSGIGIVFSITLPTQQGE</sequence>
<dbReference type="InterPro" id="IPR007890">
    <property type="entry name" value="CHASE2"/>
</dbReference>